<comment type="caution">
    <text evidence="3">The sequence shown here is derived from an EMBL/GenBank/DDBJ whole genome shotgun (WGS) entry which is preliminary data.</text>
</comment>
<feature type="transmembrane region" description="Helical" evidence="2">
    <location>
        <begin position="64"/>
        <end position="84"/>
    </location>
</feature>
<feature type="transmembrane region" description="Helical" evidence="2">
    <location>
        <begin position="119"/>
        <end position="141"/>
    </location>
</feature>
<dbReference type="InterPro" id="IPR052524">
    <property type="entry name" value="MFS_Cyanate_Porter"/>
</dbReference>
<dbReference type="InterPro" id="IPR011701">
    <property type="entry name" value="MFS"/>
</dbReference>
<dbReference type="PANTHER" id="PTHR23523:SF2">
    <property type="entry name" value="2-NITROIMIDAZOLE TRANSPORTER"/>
    <property type="match status" value="1"/>
</dbReference>
<dbReference type="EMBL" id="BAABAE010000003">
    <property type="protein sequence ID" value="GAA3738439.1"/>
    <property type="molecule type" value="Genomic_DNA"/>
</dbReference>
<feature type="region of interest" description="Disordered" evidence="1">
    <location>
        <begin position="1"/>
        <end position="24"/>
    </location>
</feature>
<keyword evidence="4" id="KW-1185">Reference proteome</keyword>
<protein>
    <submittedName>
        <fullName evidence="3">MFS transporter</fullName>
    </submittedName>
</protein>
<name>A0ABP7FKZ0_9MICO</name>
<keyword evidence="2" id="KW-0812">Transmembrane</keyword>
<feature type="transmembrane region" description="Helical" evidence="2">
    <location>
        <begin position="379"/>
        <end position="400"/>
    </location>
</feature>
<dbReference type="Gene3D" id="1.20.1250.20">
    <property type="entry name" value="MFS general substrate transporter like domains"/>
    <property type="match status" value="1"/>
</dbReference>
<organism evidence="3 4">
    <name type="scientific">Leifsonella bigeumensis</name>
    <dbReference type="NCBI Taxonomy" id="433643"/>
    <lineage>
        <taxon>Bacteria</taxon>
        <taxon>Bacillati</taxon>
        <taxon>Actinomycetota</taxon>
        <taxon>Actinomycetes</taxon>
        <taxon>Micrococcales</taxon>
        <taxon>Microbacteriaceae</taxon>
        <taxon>Leifsonella</taxon>
    </lineage>
</organism>
<sequence>MTARDAAPARSVSGGQPRSGGQSISGGTWAAIAVVLVALNLRPVIVAVAPLFDTISAELELSSFLAGLLVTLPVLCFGALGPLAPAIAAKIGFERSLAGVLVAVVAGSALRLIPTIPALFAGTLLMGAGIAIGNILLPGLIKRDFSHRLGLMSGLYSMSLAAGATLAAGITIPIAEAAGWTWNEALAAWGLFAVLGLACWVPSLWHARGSAGHPPTLGIRLSGDRVAWFVTAFFGLQSFNFYSTTAWLPTILIGYGHDAVFAGLMLSLVNLVSILPALVIPLVLDRMRSQAAFSILVSVIYFAAFGGFLALPGPVVLWMVLLGLAQGAGLGLGLTFIVLRSPDAAHATKLSGMSQSWGYLLAAIGPLALGALHDLSGAWVVPVLLLFVMLVPQAMAAWLAGRPGLVGERRPPGPPTGGAARLEESEG</sequence>
<feature type="transmembrane region" description="Helical" evidence="2">
    <location>
        <begin position="260"/>
        <end position="284"/>
    </location>
</feature>
<evidence type="ECO:0000313" key="3">
    <source>
        <dbReference type="EMBL" id="GAA3738439.1"/>
    </source>
</evidence>
<feature type="compositionally biased region" description="Polar residues" evidence="1">
    <location>
        <begin position="13"/>
        <end position="24"/>
    </location>
</feature>
<dbReference type="CDD" id="cd17339">
    <property type="entry name" value="MFS_NIMT_CynX_like"/>
    <property type="match status" value="1"/>
</dbReference>
<dbReference type="SUPFAM" id="SSF103473">
    <property type="entry name" value="MFS general substrate transporter"/>
    <property type="match status" value="1"/>
</dbReference>
<feature type="transmembrane region" description="Helical" evidence="2">
    <location>
        <begin position="316"/>
        <end position="337"/>
    </location>
</feature>
<feature type="region of interest" description="Disordered" evidence="1">
    <location>
        <begin position="407"/>
        <end position="427"/>
    </location>
</feature>
<feature type="transmembrane region" description="Helical" evidence="2">
    <location>
        <begin position="291"/>
        <end position="310"/>
    </location>
</feature>
<dbReference type="InterPro" id="IPR036259">
    <property type="entry name" value="MFS_trans_sf"/>
</dbReference>
<keyword evidence="2" id="KW-1133">Transmembrane helix</keyword>
<accession>A0ABP7FKZ0</accession>
<keyword evidence="2" id="KW-0472">Membrane</keyword>
<gene>
    <name evidence="3" type="ORF">GCM10022239_12550</name>
</gene>
<proteinExistence type="predicted"/>
<dbReference type="Proteomes" id="UP001501004">
    <property type="component" value="Unassembled WGS sequence"/>
</dbReference>
<evidence type="ECO:0000256" key="2">
    <source>
        <dbReference type="SAM" id="Phobius"/>
    </source>
</evidence>
<reference evidence="4" key="1">
    <citation type="journal article" date="2019" name="Int. J. Syst. Evol. Microbiol.">
        <title>The Global Catalogue of Microorganisms (GCM) 10K type strain sequencing project: providing services to taxonomists for standard genome sequencing and annotation.</title>
        <authorList>
            <consortium name="The Broad Institute Genomics Platform"/>
            <consortium name="The Broad Institute Genome Sequencing Center for Infectious Disease"/>
            <person name="Wu L."/>
            <person name="Ma J."/>
        </authorList>
    </citation>
    <scope>NUCLEOTIDE SEQUENCE [LARGE SCALE GENOMIC DNA]</scope>
    <source>
        <strain evidence="4">JCM 16949</strain>
    </source>
</reference>
<evidence type="ECO:0000313" key="4">
    <source>
        <dbReference type="Proteomes" id="UP001501004"/>
    </source>
</evidence>
<feature type="transmembrane region" description="Helical" evidence="2">
    <location>
        <begin position="28"/>
        <end position="52"/>
    </location>
</feature>
<feature type="transmembrane region" description="Helical" evidence="2">
    <location>
        <begin position="186"/>
        <end position="205"/>
    </location>
</feature>
<feature type="transmembrane region" description="Helical" evidence="2">
    <location>
        <begin position="153"/>
        <end position="174"/>
    </location>
</feature>
<evidence type="ECO:0000256" key="1">
    <source>
        <dbReference type="SAM" id="MobiDB-lite"/>
    </source>
</evidence>
<feature type="transmembrane region" description="Helical" evidence="2">
    <location>
        <begin position="226"/>
        <end position="248"/>
    </location>
</feature>
<dbReference type="PANTHER" id="PTHR23523">
    <property type="match status" value="1"/>
</dbReference>
<feature type="transmembrane region" description="Helical" evidence="2">
    <location>
        <begin position="96"/>
        <end position="113"/>
    </location>
</feature>
<dbReference type="Pfam" id="PF07690">
    <property type="entry name" value="MFS_1"/>
    <property type="match status" value="1"/>
</dbReference>
<dbReference type="RefSeq" id="WP_344754853.1">
    <property type="nucleotide sequence ID" value="NZ_BAABAE010000003.1"/>
</dbReference>
<feature type="transmembrane region" description="Helical" evidence="2">
    <location>
        <begin position="357"/>
        <end position="373"/>
    </location>
</feature>